<dbReference type="Proteomes" id="UP000177107">
    <property type="component" value="Unassembled WGS sequence"/>
</dbReference>
<dbReference type="EMBL" id="MFLM01000030">
    <property type="protein sequence ID" value="OGG67660.1"/>
    <property type="molecule type" value="Genomic_DNA"/>
</dbReference>
<evidence type="ECO:0000313" key="3">
    <source>
        <dbReference type="Proteomes" id="UP000177107"/>
    </source>
</evidence>
<feature type="transmembrane region" description="Helical" evidence="1">
    <location>
        <begin position="19"/>
        <end position="41"/>
    </location>
</feature>
<keyword evidence="1" id="KW-0812">Transmembrane</keyword>
<keyword evidence="1" id="KW-0472">Membrane</keyword>
<gene>
    <name evidence="2" type="ORF">A3C95_00470</name>
</gene>
<dbReference type="STRING" id="1798499.A3C95_00470"/>
<evidence type="ECO:0000256" key="1">
    <source>
        <dbReference type="SAM" id="Phobius"/>
    </source>
</evidence>
<name>A0A1F6E292_9BACT</name>
<reference evidence="2 3" key="1">
    <citation type="journal article" date="2016" name="Nat. Commun.">
        <title>Thousands of microbial genomes shed light on interconnected biogeochemical processes in an aquifer system.</title>
        <authorList>
            <person name="Anantharaman K."/>
            <person name="Brown C.T."/>
            <person name="Hug L.A."/>
            <person name="Sharon I."/>
            <person name="Castelle C.J."/>
            <person name="Probst A.J."/>
            <person name="Thomas B.C."/>
            <person name="Singh A."/>
            <person name="Wilkins M.J."/>
            <person name="Karaoz U."/>
            <person name="Brodie E.L."/>
            <person name="Williams K.H."/>
            <person name="Hubbard S.S."/>
            <person name="Banfield J.F."/>
        </authorList>
    </citation>
    <scope>NUCLEOTIDE SEQUENCE [LARGE SCALE GENOMIC DNA]</scope>
</reference>
<organism evidence="2 3">
    <name type="scientific">Candidatus Kaiserbacteria bacterium RIFCSPHIGHO2_02_FULL_56_30</name>
    <dbReference type="NCBI Taxonomy" id="1798499"/>
    <lineage>
        <taxon>Bacteria</taxon>
        <taxon>Candidatus Kaiseribacteriota</taxon>
    </lineage>
</organism>
<sequence>MALAQTPPKPKMLAWRVTLAYTVAVIGDALKLFFNFFIFTAPVFVGLATKSYLEAEGWSSWVGNIAGLVTGSAGAALEIGIPAIGAAIQFFGIIMAIVIGGVGWALLLIIVGTHLLASKNLLKALLGLGASIIPFLNLFPTLTPTVWLVVRDMRKEDHEARKRWEKEQETTRSAPLPREVQRVLAGNPI</sequence>
<feature type="transmembrane region" description="Helical" evidence="1">
    <location>
        <begin position="124"/>
        <end position="150"/>
    </location>
</feature>
<feature type="transmembrane region" description="Helical" evidence="1">
    <location>
        <begin position="61"/>
        <end position="81"/>
    </location>
</feature>
<evidence type="ECO:0000313" key="2">
    <source>
        <dbReference type="EMBL" id="OGG67660.1"/>
    </source>
</evidence>
<accession>A0A1F6E292</accession>
<proteinExistence type="predicted"/>
<dbReference type="AlphaFoldDB" id="A0A1F6E292"/>
<feature type="transmembrane region" description="Helical" evidence="1">
    <location>
        <begin position="88"/>
        <end position="112"/>
    </location>
</feature>
<protein>
    <submittedName>
        <fullName evidence="2">Uncharacterized protein</fullName>
    </submittedName>
</protein>
<comment type="caution">
    <text evidence="2">The sequence shown here is derived from an EMBL/GenBank/DDBJ whole genome shotgun (WGS) entry which is preliminary data.</text>
</comment>
<keyword evidence="1" id="KW-1133">Transmembrane helix</keyword>